<comment type="caution">
    <text evidence="5">The sequence shown here is derived from an EMBL/GenBank/DDBJ whole genome shotgun (WGS) entry which is preliminary data.</text>
</comment>
<dbReference type="EMBL" id="JQZW01000013">
    <property type="protein sequence ID" value="KGN97388.1"/>
    <property type="molecule type" value="Genomic_DNA"/>
</dbReference>
<dbReference type="OrthoDB" id="362473at2"/>
<protein>
    <recommendedName>
        <fullName evidence="4">HTH gntR-type domain-containing protein</fullName>
    </recommendedName>
</protein>
<sequence length="132" mass="14878">MNPIHPQSIFLQIADQIRDAILVGRYKPGEKIPSVREMAANLEVNPNTVVKAYEQLIAGGLIASQLGVGFFVCEGALERVLALRRNIFFKDIVPSIVKEMHLLHISEEDGTEAIQRSYRSWKEETTDNSKEQ</sequence>
<proteinExistence type="predicted"/>
<dbReference type="PANTHER" id="PTHR38445">
    <property type="entry name" value="HTH-TYPE TRANSCRIPTIONAL REPRESSOR YTRA"/>
    <property type="match status" value="1"/>
</dbReference>
<keyword evidence="1" id="KW-0805">Transcription regulation</keyword>
<evidence type="ECO:0000256" key="2">
    <source>
        <dbReference type="ARBA" id="ARBA00023125"/>
    </source>
</evidence>
<dbReference type="InterPro" id="IPR000524">
    <property type="entry name" value="Tscrpt_reg_HTH_GntR"/>
</dbReference>
<dbReference type="PROSITE" id="PS50949">
    <property type="entry name" value="HTH_GNTR"/>
    <property type="match status" value="1"/>
</dbReference>
<evidence type="ECO:0000256" key="3">
    <source>
        <dbReference type="ARBA" id="ARBA00023163"/>
    </source>
</evidence>
<dbReference type="GO" id="GO:0003700">
    <property type="term" value="F:DNA-binding transcription factor activity"/>
    <property type="evidence" value="ECO:0007669"/>
    <property type="project" value="InterPro"/>
</dbReference>
<keyword evidence="6" id="KW-1185">Reference proteome</keyword>
<gene>
    <name evidence="5" type="ORF">HQ36_07475</name>
</gene>
<evidence type="ECO:0000256" key="1">
    <source>
        <dbReference type="ARBA" id="ARBA00023015"/>
    </source>
</evidence>
<dbReference type="eggNOG" id="COG1725">
    <property type="taxonomic scope" value="Bacteria"/>
</dbReference>
<dbReference type="Proteomes" id="UP000030134">
    <property type="component" value="Unassembled WGS sequence"/>
</dbReference>
<evidence type="ECO:0000313" key="6">
    <source>
        <dbReference type="Proteomes" id="UP000030134"/>
    </source>
</evidence>
<dbReference type="Gene3D" id="1.10.10.10">
    <property type="entry name" value="Winged helix-like DNA-binding domain superfamily/Winged helix DNA-binding domain"/>
    <property type="match status" value="1"/>
</dbReference>
<dbReference type="GO" id="GO:0003677">
    <property type="term" value="F:DNA binding"/>
    <property type="evidence" value="ECO:0007669"/>
    <property type="project" value="UniProtKB-KW"/>
</dbReference>
<dbReference type="CDD" id="cd07377">
    <property type="entry name" value="WHTH_GntR"/>
    <property type="match status" value="1"/>
</dbReference>
<dbReference type="STRING" id="266762.HQ36_07475"/>
<dbReference type="SMART" id="SM00345">
    <property type="entry name" value="HTH_GNTR"/>
    <property type="match status" value="1"/>
</dbReference>
<dbReference type="InterPro" id="IPR036390">
    <property type="entry name" value="WH_DNA-bd_sf"/>
</dbReference>
<keyword evidence="3" id="KW-0804">Transcription</keyword>
<dbReference type="AlphaFoldDB" id="A0A0A2G2A8"/>
<dbReference type="SUPFAM" id="SSF46785">
    <property type="entry name" value="Winged helix' DNA-binding domain"/>
    <property type="match status" value="1"/>
</dbReference>
<accession>A0A0A2G2A8</accession>
<evidence type="ECO:0000259" key="4">
    <source>
        <dbReference type="PROSITE" id="PS50949"/>
    </source>
</evidence>
<organism evidence="5 6">
    <name type="scientific">Porphyromonas gingivicanis</name>
    <dbReference type="NCBI Taxonomy" id="266762"/>
    <lineage>
        <taxon>Bacteria</taxon>
        <taxon>Pseudomonadati</taxon>
        <taxon>Bacteroidota</taxon>
        <taxon>Bacteroidia</taxon>
        <taxon>Bacteroidales</taxon>
        <taxon>Porphyromonadaceae</taxon>
        <taxon>Porphyromonas</taxon>
    </lineage>
</organism>
<name>A0A0A2G2A8_9PORP</name>
<dbReference type="Pfam" id="PF00392">
    <property type="entry name" value="GntR"/>
    <property type="match status" value="1"/>
</dbReference>
<dbReference type="Gene3D" id="1.10.287.100">
    <property type="match status" value="1"/>
</dbReference>
<evidence type="ECO:0000313" key="5">
    <source>
        <dbReference type="EMBL" id="KGN97388.1"/>
    </source>
</evidence>
<dbReference type="RefSeq" id="WP_025843434.1">
    <property type="nucleotide sequence ID" value="NZ_JQZW01000013.1"/>
</dbReference>
<dbReference type="InterPro" id="IPR036388">
    <property type="entry name" value="WH-like_DNA-bd_sf"/>
</dbReference>
<reference evidence="5 6" key="1">
    <citation type="submission" date="2014-08" db="EMBL/GenBank/DDBJ databases">
        <title>Porphyromonas gingivicanis strain:COT-022_OH1391 Genome sequencing.</title>
        <authorList>
            <person name="Wallis C."/>
            <person name="Deusch O."/>
            <person name="O'Flynn C."/>
            <person name="Davis I."/>
            <person name="Jospin G."/>
            <person name="Darling A.E."/>
            <person name="Coil D.A."/>
            <person name="Alexiev A."/>
            <person name="Horsfall A."/>
            <person name="Kirkwood N."/>
            <person name="Harris S."/>
            <person name="Eisen J.A."/>
        </authorList>
    </citation>
    <scope>NUCLEOTIDE SEQUENCE [LARGE SCALE GENOMIC DNA]</scope>
    <source>
        <strain evidence="6">COT-022 OH1391</strain>
    </source>
</reference>
<keyword evidence="2" id="KW-0238">DNA-binding</keyword>
<feature type="domain" description="HTH gntR-type" evidence="4">
    <location>
        <begin position="7"/>
        <end position="75"/>
    </location>
</feature>
<dbReference type="PANTHER" id="PTHR38445:SF10">
    <property type="entry name" value="GNTR-FAMILY TRANSCRIPTIONAL REGULATOR"/>
    <property type="match status" value="1"/>
</dbReference>